<evidence type="ECO:0000313" key="2">
    <source>
        <dbReference type="EMBL" id="EXC26748.1"/>
    </source>
</evidence>
<evidence type="ECO:0000256" key="1">
    <source>
        <dbReference type="SAM" id="MobiDB-lite"/>
    </source>
</evidence>
<keyword evidence="3" id="KW-1185">Reference proteome</keyword>
<evidence type="ECO:0000313" key="3">
    <source>
        <dbReference type="Proteomes" id="UP000030645"/>
    </source>
</evidence>
<reference evidence="3" key="1">
    <citation type="submission" date="2013-01" db="EMBL/GenBank/DDBJ databases">
        <title>Draft Genome Sequence of a Mulberry Tree, Morus notabilis C.K. Schneid.</title>
        <authorList>
            <person name="He N."/>
            <person name="Zhao S."/>
        </authorList>
    </citation>
    <scope>NUCLEOTIDE SEQUENCE</scope>
</reference>
<name>W9S5I3_9ROSA</name>
<sequence>MAVERLGDVVFFGRMRQRLDCKTRGSGFCTVASLGVRLEHRKKSFPIYDRLANIFGKDRAIGRGAETPVENMNQEVDVDDATEEDDSRSVNQTSSRPSNRRKRCRLENM</sequence>
<organism evidence="2 3">
    <name type="scientific">Morus notabilis</name>
    <dbReference type="NCBI Taxonomy" id="981085"/>
    <lineage>
        <taxon>Eukaryota</taxon>
        <taxon>Viridiplantae</taxon>
        <taxon>Streptophyta</taxon>
        <taxon>Embryophyta</taxon>
        <taxon>Tracheophyta</taxon>
        <taxon>Spermatophyta</taxon>
        <taxon>Magnoliopsida</taxon>
        <taxon>eudicotyledons</taxon>
        <taxon>Gunneridae</taxon>
        <taxon>Pentapetalae</taxon>
        <taxon>rosids</taxon>
        <taxon>fabids</taxon>
        <taxon>Rosales</taxon>
        <taxon>Moraceae</taxon>
        <taxon>Moreae</taxon>
        <taxon>Morus</taxon>
    </lineage>
</organism>
<protein>
    <submittedName>
        <fullName evidence="2">Uncharacterized protein</fullName>
    </submittedName>
</protein>
<dbReference type="PANTHER" id="PTHR46250">
    <property type="entry name" value="MYB/SANT-LIKE DNA-BINDING DOMAIN PROTEIN-RELATED"/>
    <property type="match status" value="1"/>
</dbReference>
<dbReference type="EMBL" id="KE346119">
    <property type="protein sequence ID" value="EXC26748.1"/>
    <property type="molecule type" value="Genomic_DNA"/>
</dbReference>
<dbReference type="AlphaFoldDB" id="W9S5I3"/>
<dbReference type="Proteomes" id="UP000030645">
    <property type="component" value="Unassembled WGS sequence"/>
</dbReference>
<accession>W9S5I3</accession>
<gene>
    <name evidence="2" type="ORF">L484_023364</name>
</gene>
<feature type="region of interest" description="Disordered" evidence="1">
    <location>
        <begin position="64"/>
        <end position="109"/>
    </location>
</feature>
<feature type="compositionally biased region" description="Acidic residues" evidence="1">
    <location>
        <begin position="76"/>
        <end position="86"/>
    </location>
</feature>
<feature type="compositionally biased region" description="Basic residues" evidence="1">
    <location>
        <begin position="98"/>
        <end position="109"/>
    </location>
</feature>
<dbReference type="PANTHER" id="PTHR46250:SF15">
    <property type="entry name" value="OS01G0523800 PROTEIN"/>
    <property type="match status" value="1"/>
</dbReference>
<proteinExistence type="predicted"/>